<comment type="function">
    <text evidence="9">Catalyzes the synthesis of dihydrouridine, a modified base found in the D-loop of most tRNAs. Specifically modifies U47 in cytoplasmic tRNAs. Catalyzes the synthesis of dihydrouridine in some mRNAs, thereby affecting their translation.</text>
</comment>
<keyword evidence="22" id="KW-1185">Reference proteome</keyword>
<dbReference type="InterPro" id="IPR013785">
    <property type="entry name" value="Aldolase_TIM"/>
</dbReference>
<evidence type="ECO:0000256" key="14">
    <source>
        <dbReference type="ARBA" id="ARBA00051932"/>
    </source>
</evidence>
<dbReference type="CDD" id="cd02801">
    <property type="entry name" value="DUS_like_FMN"/>
    <property type="match status" value="1"/>
</dbReference>
<dbReference type="OrthoDB" id="9977870at2759"/>
<feature type="active site" description="Proton donor" evidence="18">
    <location>
        <position position="124"/>
    </location>
</feature>
<evidence type="ECO:0000256" key="11">
    <source>
        <dbReference type="ARBA" id="ARBA00049447"/>
    </source>
</evidence>
<dbReference type="PIRSF" id="PIRSF006621">
    <property type="entry name" value="Dus"/>
    <property type="match status" value="1"/>
</dbReference>
<evidence type="ECO:0000256" key="16">
    <source>
        <dbReference type="ARBA" id="ARBA00060741"/>
    </source>
</evidence>
<keyword evidence="4" id="KW-0507">mRNA processing</keyword>
<comment type="similarity">
    <text evidence="16">Belongs to the Dus family. Dus4 subfamily.</text>
</comment>
<comment type="catalytic activity">
    <reaction evidence="14">
        <text>5,6-dihydrouridine(20b) in tRNA + NAD(+) = uridine(20b) in tRNA + NADH + H(+)</text>
        <dbReference type="Rhea" id="RHEA:53352"/>
        <dbReference type="Rhea" id="RHEA-COMP:13537"/>
        <dbReference type="Rhea" id="RHEA-COMP:13538"/>
        <dbReference type="ChEBI" id="CHEBI:15378"/>
        <dbReference type="ChEBI" id="CHEBI:57540"/>
        <dbReference type="ChEBI" id="CHEBI:57945"/>
        <dbReference type="ChEBI" id="CHEBI:65315"/>
        <dbReference type="ChEBI" id="CHEBI:74443"/>
        <dbReference type="EC" id="1.3.1.90"/>
    </reaction>
    <physiologicalReaction direction="right-to-left" evidence="14">
        <dbReference type="Rhea" id="RHEA:53354"/>
    </physiologicalReaction>
</comment>
<evidence type="ECO:0000256" key="1">
    <source>
        <dbReference type="ARBA" id="ARBA00001917"/>
    </source>
</evidence>
<organism evidence="21 22">
    <name type="scientific">Lachnellula cervina</name>
    <dbReference type="NCBI Taxonomy" id="1316786"/>
    <lineage>
        <taxon>Eukaryota</taxon>
        <taxon>Fungi</taxon>
        <taxon>Dikarya</taxon>
        <taxon>Ascomycota</taxon>
        <taxon>Pezizomycotina</taxon>
        <taxon>Leotiomycetes</taxon>
        <taxon>Helotiales</taxon>
        <taxon>Lachnaceae</taxon>
        <taxon>Lachnellula</taxon>
    </lineage>
</organism>
<dbReference type="GO" id="GO:0050660">
    <property type="term" value="F:flavin adenine dinucleotide binding"/>
    <property type="evidence" value="ECO:0007669"/>
    <property type="project" value="InterPro"/>
</dbReference>
<dbReference type="PROSITE" id="PS01136">
    <property type="entry name" value="UPF0034"/>
    <property type="match status" value="1"/>
</dbReference>
<comment type="catalytic activity">
    <reaction evidence="13">
        <text>5,6-dihydrouridine(20a) in tRNA + NAD(+) = uridine(20a) in tRNA + NADH + H(+)</text>
        <dbReference type="Rhea" id="RHEA:53348"/>
        <dbReference type="Rhea" id="RHEA-COMP:13535"/>
        <dbReference type="Rhea" id="RHEA-COMP:13536"/>
        <dbReference type="ChEBI" id="CHEBI:15378"/>
        <dbReference type="ChEBI" id="CHEBI:57540"/>
        <dbReference type="ChEBI" id="CHEBI:57945"/>
        <dbReference type="ChEBI" id="CHEBI:65315"/>
        <dbReference type="ChEBI" id="CHEBI:74443"/>
        <dbReference type="EC" id="1.3.1.90"/>
    </reaction>
    <physiologicalReaction direction="right-to-left" evidence="13">
        <dbReference type="Rhea" id="RHEA:53350"/>
    </physiologicalReaction>
</comment>
<evidence type="ECO:0000256" key="17">
    <source>
        <dbReference type="PIRNR" id="PIRNR006621"/>
    </source>
</evidence>
<keyword evidence="5 17" id="KW-0819">tRNA processing</keyword>
<evidence type="ECO:0000256" key="5">
    <source>
        <dbReference type="ARBA" id="ARBA00022694"/>
    </source>
</evidence>
<comment type="caution">
    <text evidence="21">The sequence shown here is derived from an EMBL/GenBank/DDBJ whole genome shotgun (WGS) entry which is preliminary data.</text>
</comment>
<dbReference type="FunFam" id="3.20.20.70:FF:000159">
    <property type="entry name" value="tRNA-dihydrouridine synthase 4"/>
    <property type="match status" value="1"/>
</dbReference>
<comment type="catalytic activity">
    <reaction evidence="11">
        <text>a 5,6-dihydrouridine in mRNA + NADP(+) = a uridine in mRNA + NADPH + H(+)</text>
        <dbReference type="Rhea" id="RHEA:69855"/>
        <dbReference type="Rhea" id="RHEA-COMP:14658"/>
        <dbReference type="Rhea" id="RHEA-COMP:17789"/>
        <dbReference type="ChEBI" id="CHEBI:15378"/>
        <dbReference type="ChEBI" id="CHEBI:57783"/>
        <dbReference type="ChEBI" id="CHEBI:58349"/>
        <dbReference type="ChEBI" id="CHEBI:65315"/>
        <dbReference type="ChEBI" id="CHEBI:74443"/>
    </reaction>
    <physiologicalReaction direction="right-to-left" evidence="11">
        <dbReference type="Rhea" id="RHEA:69857"/>
    </physiologicalReaction>
</comment>
<dbReference type="Gene3D" id="3.20.20.70">
    <property type="entry name" value="Aldolase class I"/>
    <property type="match status" value="1"/>
</dbReference>
<proteinExistence type="inferred from homology"/>
<dbReference type="EMBL" id="QGMG01000065">
    <property type="protein sequence ID" value="TVY57970.1"/>
    <property type="molecule type" value="Genomic_DNA"/>
</dbReference>
<dbReference type="InterPro" id="IPR018517">
    <property type="entry name" value="tRNA_hU_synthase_CS"/>
</dbReference>
<keyword evidence="19" id="KW-0547">Nucleotide-binding</keyword>
<evidence type="ECO:0000256" key="12">
    <source>
        <dbReference type="ARBA" id="ARBA00050434"/>
    </source>
</evidence>
<evidence type="ECO:0000256" key="8">
    <source>
        <dbReference type="ARBA" id="ARBA00023027"/>
    </source>
</evidence>
<keyword evidence="2 17" id="KW-0285">Flavoprotein</keyword>
<feature type="domain" description="DUS-like FMN-binding" evidence="20">
    <location>
        <begin position="39"/>
        <end position="317"/>
    </location>
</feature>
<dbReference type="GO" id="GO:0006397">
    <property type="term" value="P:mRNA processing"/>
    <property type="evidence" value="ECO:0007669"/>
    <property type="project" value="UniProtKB-KW"/>
</dbReference>
<evidence type="ECO:0000256" key="7">
    <source>
        <dbReference type="ARBA" id="ARBA00023002"/>
    </source>
</evidence>
<evidence type="ECO:0000313" key="21">
    <source>
        <dbReference type="EMBL" id="TVY57970.1"/>
    </source>
</evidence>
<evidence type="ECO:0000256" key="18">
    <source>
        <dbReference type="PIRSR" id="PIRSR006621-1"/>
    </source>
</evidence>
<feature type="binding site" evidence="19">
    <location>
        <position position="198"/>
    </location>
    <ligand>
        <name>FMN</name>
        <dbReference type="ChEBI" id="CHEBI:58210"/>
    </ligand>
</feature>
<accession>A0A7D8UTZ0</accession>
<keyword evidence="8" id="KW-0520">NAD</keyword>
<dbReference type="PANTHER" id="PTHR11082">
    <property type="entry name" value="TRNA-DIHYDROURIDINE SYNTHASE"/>
    <property type="match status" value="1"/>
</dbReference>
<evidence type="ECO:0000256" key="10">
    <source>
        <dbReference type="ARBA" id="ARBA00048342"/>
    </source>
</evidence>
<reference evidence="21 22" key="1">
    <citation type="submission" date="2018-05" db="EMBL/GenBank/DDBJ databases">
        <title>Whole genome sequencing for identification of molecular markers to develop diagnostic detection tools for the regulated plant pathogen Lachnellula willkommii.</title>
        <authorList>
            <person name="Giroux E."/>
            <person name="Bilodeau G."/>
        </authorList>
    </citation>
    <scope>NUCLEOTIDE SEQUENCE [LARGE SCALE GENOMIC DNA]</scope>
    <source>
        <strain evidence="21 22">CBS 625.97</strain>
    </source>
</reference>
<sequence length="349" mass="38023">MPNITEDDGEALQLPASLDINPLQLFDIAKSEGRPLYTAAPMVRYSKLAFRETVARYGTDLTWTPMILAKEFNRSPFARDSDFTTSPTAPPTIVQFGCNSPAELCRATTLLAPYVNGIDINCGCPQSWACAETLGAALMHKRELVASMVTAAKNTLASLGYADKKTVSVKIRIHKDLRQTSDFIKTVEAAGADFITIHGRTRRTPSHQPVNLSAIRLLTEHTTVPTLSNGDVFSLADADHHVKATGVDGVMSARGILENPAIFSTAHSTSSGCSWGVVETFVNNAIRAPIPFKLVVHHLSQMCGSDHSQSGKTLLTKQQRGRLMECRGLGEVIDLLDEVREMEGGLRRY</sequence>
<comment type="cofactor">
    <cofactor evidence="1 17 19">
        <name>FMN</name>
        <dbReference type="ChEBI" id="CHEBI:58210"/>
    </cofactor>
</comment>
<evidence type="ECO:0000256" key="2">
    <source>
        <dbReference type="ARBA" id="ARBA00022630"/>
    </source>
</evidence>
<feature type="binding site" evidence="19">
    <location>
        <begin position="41"/>
        <end position="43"/>
    </location>
    <ligand>
        <name>FMN</name>
        <dbReference type="ChEBI" id="CHEBI:58210"/>
    </ligand>
</feature>
<comment type="catalytic activity">
    <reaction evidence="10">
        <text>a 5,6-dihydrouridine in mRNA + NAD(+) = a uridine in mRNA + NADH + H(+)</text>
        <dbReference type="Rhea" id="RHEA:69851"/>
        <dbReference type="Rhea" id="RHEA-COMP:14658"/>
        <dbReference type="Rhea" id="RHEA-COMP:17789"/>
        <dbReference type="ChEBI" id="CHEBI:15378"/>
        <dbReference type="ChEBI" id="CHEBI:57540"/>
        <dbReference type="ChEBI" id="CHEBI:57945"/>
        <dbReference type="ChEBI" id="CHEBI:65315"/>
        <dbReference type="ChEBI" id="CHEBI:74443"/>
    </reaction>
    <physiologicalReaction direction="right-to-left" evidence="10">
        <dbReference type="Rhea" id="RHEA:69853"/>
    </physiologicalReaction>
</comment>
<dbReference type="GO" id="GO:0102267">
    <property type="term" value="F:tRNA-dihydrouridine20b synthase activity"/>
    <property type="evidence" value="ECO:0007669"/>
    <property type="project" value="UniProtKB-ARBA"/>
</dbReference>
<evidence type="ECO:0000256" key="6">
    <source>
        <dbReference type="ARBA" id="ARBA00022857"/>
    </source>
</evidence>
<dbReference type="Pfam" id="PF01207">
    <property type="entry name" value="Dus"/>
    <property type="match status" value="1"/>
</dbReference>
<dbReference type="InterPro" id="IPR001269">
    <property type="entry name" value="DUS_fam"/>
</dbReference>
<evidence type="ECO:0000256" key="4">
    <source>
        <dbReference type="ARBA" id="ARBA00022664"/>
    </source>
</evidence>
<gene>
    <name evidence="21" type="primary">dus4</name>
    <name evidence="21" type="ORF">LCER1_G003790</name>
</gene>
<protein>
    <recommendedName>
        <fullName evidence="17">tRNA-dihydrouridine synthase</fullName>
        <ecNumber evidence="17">1.3.1.-</ecNumber>
    </recommendedName>
</protein>
<evidence type="ECO:0000256" key="9">
    <source>
        <dbReference type="ARBA" id="ARBA00045934"/>
    </source>
</evidence>
<evidence type="ECO:0000256" key="19">
    <source>
        <dbReference type="PIRSR" id="PIRSR006621-2"/>
    </source>
</evidence>
<comment type="catalytic activity">
    <reaction evidence="15">
        <text>5,6-dihydrouridine(20a) in tRNA + NADP(+) = uridine(20a) in tRNA + NADPH + H(+)</text>
        <dbReference type="Rhea" id="RHEA:53344"/>
        <dbReference type="Rhea" id="RHEA-COMP:13535"/>
        <dbReference type="Rhea" id="RHEA-COMP:13536"/>
        <dbReference type="ChEBI" id="CHEBI:15378"/>
        <dbReference type="ChEBI" id="CHEBI:57783"/>
        <dbReference type="ChEBI" id="CHEBI:58349"/>
        <dbReference type="ChEBI" id="CHEBI:65315"/>
        <dbReference type="ChEBI" id="CHEBI:74443"/>
        <dbReference type="EC" id="1.3.1.90"/>
    </reaction>
    <physiologicalReaction direction="right-to-left" evidence="15">
        <dbReference type="Rhea" id="RHEA:53346"/>
    </physiologicalReaction>
</comment>
<comment type="catalytic activity">
    <reaction evidence="12">
        <text>5,6-dihydrouridine(20b) in tRNA + NADP(+) = uridine(20b) in tRNA + NADPH + H(+)</text>
        <dbReference type="Rhea" id="RHEA:53356"/>
        <dbReference type="Rhea" id="RHEA-COMP:13537"/>
        <dbReference type="Rhea" id="RHEA-COMP:13538"/>
        <dbReference type="ChEBI" id="CHEBI:15378"/>
        <dbReference type="ChEBI" id="CHEBI:57783"/>
        <dbReference type="ChEBI" id="CHEBI:58349"/>
        <dbReference type="ChEBI" id="CHEBI:65315"/>
        <dbReference type="ChEBI" id="CHEBI:74443"/>
        <dbReference type="EC" id="1.3.1.90"/>
    </reaction>
    <physiologicalReaction direction="right-to-left" evidence="12">
        <dbReference type="Rhea" id="RHEA:53358"/>
    </physiologicalReaction>
</comment>
<comment type="similarity">
    <text evidence="17">Belongs to the dus family.</text>
</comment>
<dbReference type="PANTHER" id="PTHR11082:SF31">
    <property type="entry name" value="TRNA-DIHYDROURIDINE(20A_20B) SYNTHASE [NAD(P)+]-LIKE"/>
    <property type="match status" value="1"/>
</dbReference>
<evidence type="ECO:0000259" key="20">
    <source>
        <dbReference type="Pfam" id="PF01207"/>
    </source>
</evidence>
<feature type="binding site" evidence="19">
    <location>
        <begin position="253"/>
        <end position="254"/>
    </location>
    <ligand>
        <name>FMN</name>
        <dbReference type="ChEBI" id="CHEBI:58210"/>
    </ligand>
</feature>
<name>A0A7D8UTZ0_9HELO</name>
<dbReference type="Proteomes" id="UP000481288">
    <property type="component" value="Unassembled WGS sequence"/>
</dbReference>
<dbReference type="InterPro" id="IPR035587">
    <property type="entry name" value="DUS-like_FMN-bd"/>
</dbReference>
<keyword evidence="3 17" id="KW-0288">FMN</keyword>
<evidence type="ECO:0000313" key="22">
    <source>
        <dbReference type="Proteomes" id="UP000481288"/>
    </source>
</evidence>
<keyword evidence="6" id="KW-0521">NADP</keyword>
<feature type="binding site" evidence="19">
    <location>
        <position position="95"/>
    </location>
    <ligand>
        <name>FMN</name>
        <dbReference type="ChEBI" id="CHEBI:58210"/>
    </ligand>
</feature>
<evidence type="ECO:0000256" key="13">
    <source>
        <dbReference type="ARBA" id="ARBA00051779"/>
    </source>
</evidence>
<evidence type="ECO:0000256" key="3">
    <source>
        <dbReference type="ARBA" id="ARBA00022643"/>
    </source>
</evidence>
<evidence type="ECO:0000256" key="15">
    <source>
        <dbReference type="ARBA" id="ARBA00052996"/>
    </source>
</evidence>
<keyword evidence="7 17" id="KW-0560">Oxidoreductase</keyword>
<dbReference type="AlphaFoldDB" id="A0A7D8UTZ0"/>
<dbReference type="SUPFAM" id="SSF51395">
    <property type="entry name" value="FMN-linked oxidoreductases"/>
    <property type="match status" value="1"/>
</dbReference>
<dbReference type="EC" id="1.3.1.-" evidence="17"/>
<dbReference type="GO" id="GO:0102266">
    <property type="term" value="F:tRNA-dihydrouridine20a synthase activity"/>
    <property type="evidence" value="ECO:0007669"/>
    <property type="project" value="UniProtKB-EC"/>
</dbReference>